<dbReference type="RefSeq" id="WP_141148313.1">
    <property type="nucleotide sequence ID" value="NZ_VHLG01000003.1"/>
</dbReference>
<protein>
    <recommendedName>
        <fullName evidence="9">TRAP transporter small permease protein</fullName>
    </recommendedName>
</protein>
<dbReference type="InterPro" id="IPR055348">
    <property type="entry name" value="DctQ"/>
</dbReference>
<evidence type="ECO:0000259" key="10">
    <source>
        <dbReference type="Pfam" id="PF04290"/>
    </source>
</evidence>
<sequence>MARLTAVYRWFGRRAENLLALLLASLFAAFLLQIVFRYLLNLPVGWTVEWVTIAWLWGILFGYAFVIRETDIIRLDIVYSACPRGMRRAFDVISGGIIAAIFIYSLIPTWDYITFMSIERTAYLRIPFSYVFAIYMPFALSVIVRALIMVWAGLSGSGRRHDTEHSAESHDYD</sequence>
<feature type="domain" description="Tripartite ATP-independent periplasmic transporters DctQ component" evidence="10">
    <location>
        <begin position="27"/>
        <end position="152"/>
    </location>
</feature>
<evidence type="ECO:0000313" key="11">
    <source>
        <dbReference type="EMBL" id="TPW31543.1"/>
    </source>
</evidence>
<dbReference type="Proteomes" id="UP000318801">
    <property type="component" value="Unassembled WGS sequence"/>
</dbReference>
<feature type="transmembrane region" description="Helical" evidence="9">
    <location>
        <begin position="18"/>
        <end position="40"/>
    </location>
</feature>
<dbReference type="AlphaFoldDB" id="A0A506UB01"/>
<keyword evidence="7 9" id="KW-0472">Membrane</keyword>
<evidence type="ECO:0000256" key="3">
    <source>
        <dbReference type="ARBA" id="ARBA00022475"/>
    </source>
</evidence>
<feature type="transmembrane region" description="Helical" evidence="9">
    <location>
        <begin position="127"/>
        <end position="152"/>
    </location>
</feature>
<dbReference type="PANTHER" id="PTHR35011">
    <property type="entry name" value="2,3-DIKETO-L-GULONATE TRAP TRANSPORTER SMALL PERMEASE PROTEIN YIAM"/>
    <property type="match status" value="1"/>
</dbReference>
<keyword evidence="5 9" id="KW-0812">Transmembrane</keyword>
<evidence type="ECO:0000256" key="4">
    <source>
        <dbReference type="ARBA" id="ARBA00022519"/>
    </source>
</evidence>
<evidence type="ECO:0000256" key="8">
    <source>
        <dbReference type="ARBA" id="ARBA00038436"/>
    </source>
</evidence>
<comment type="similarity">
    <text evidence="8 9">Belongs to the TRAP transporter small permease family.</text>
</comment>
<name>A0A506UB01_9HYPH</name>
<evidence type="ECO:0000256" key="7">
    <source>
        <dbReference type="ARBA" id="ARBA00023136"/>
    </source>
</evidence>
<dbReference type="EMBL" id="VHLG01000003">
    <property type="protein sequence ID" value="TPW31543.1"/>
    <property type="molecule type" value="Genomic_DNA"/>
</dbReference>
<proteinExistence type="inferred from homology"/>
<organism evidence="11 12">
    <name type="scientific">Martelella alba</name>
    <dbReference type="NCBI Taxonomy" id="2590451"/>
    <lineage>
        <taxon>Bacteria</taxon>
        <taxon>Pseudomonadati</taxon>
        <taxon>Pseudomonadota</taxon>
        <taxon>Alphaproteobacteria</taxon>
        <taxon>Hyphomicrobiales</taxon>
        <taxon>Aurantimonadaceae</taxon>
        <taxon>Martelella</taxon>
    </lineage>
</organism>
<dbReference type="Pfam" id="PF04290">
    <property type="entry name" value="DctQ"/>
    <property type="match status" value="1"/>
</dbReference>
<accession>A0A506UB01</accession>
<dbReference type="GO" id="GO:0005886">
    <property type="term" value="C:plasma membrane"/>
    <property type="evidence" value="ECO:0007669"/>
    <property type="project" value="UniProtKB-SubCell"/>
</dbReference>
<feature type="transmembrane region" description="Helical" evidence="9">
    <location>
        <begin position="46"/>
        <end position="67"/>
    </location>
</feature>
<dbReference type="GO" id="GO:0022857">
    <property type="term" value="F:transmembrane transporter activity"/>
    <property type="evidence" value="ECO:0007669"/>
    <property type="project" value="UniProtKB-UniRule"/>
</dbReference>
<comment type="function">
    <text evidence="9">Part of the tripartite ATP-independent periplasmic (TRAP) transport system.</text>
</comment>
<keyword evidence="6 9" id="KW-1133">Transmembrane helix</keyword>
<evidence type="ECO:0000256" key="5">
    <source>
        <dbReference type="ARBA" id="ARBA00022692"/>
    </source>
</evidence>
<evidence type="ECO:0000313" key="12">
    <source>
        <dbReference type="Proteomes" id="UP000318801"/>
    </source>
</evidence>
<comment type="caution">
    <text evidence="11">The sequence shown here is derived from an EMBL/GenBank/DDBJ whole genome shotgun (WGS) entry which is preliminary data.</text>
</comment>
<dbReference type="GO" id="GO:0015740">
    <property type="term" value="P:C4-dicarboxylate transport"/>
    <property type="evidence" value="ECO:0007669"/>
    <property type="project" value="TreeGrafter"/>
</dbReference>
<dbReference type="InterPro" id="IPR007387">
    <property type="entry name" value="TRAP_DctQ"/>
</dbReference>
<keyword evidence="12" id="KW-1185">Reference proteome</keyword>
<dbReference type="PANTHER" id="PTHR35011:SF2">
    <property type="entry name" value="2,3-DIKETO-L-GULONATE TRAP TRANSPORTER SMALL PERMEASE PROTEIN YIAM"/>
    <property type="match status" value="1"/>
</dbReference>
<evidence type="ECO:0000256" key="1">
    <source>
        <dbReference type="ARBA" id="ARBA00004429"/>
    </source>
</evidence>
<keyword evidence="4 9" id="KW-0997">Cell inner membrane</keyword>
<comment type="subunit">
    <text evidence="9">The complex comprises the extracytoplasmic solute receptor protein and the two transmembrane proteins.</text>
</comment>
<evidence type="ECO:0000256" key="9">
    <source>
        <dbReference type="RuleBase" id="RU369079"/>
    </source>
</evidence>
<reference evidence="11 12" key="1">
    <citation type="submission" date="2019-06" db="EMBL/GenBank/DDBJ databases">
        <authorList>
            <person name="Li M."/>
        </authorList>
    </citation>
    <scope>NUCLEOTIDE SEQUENCE [LARGE SCALE GENOMIC DNA]</scope>
    <source>
        <strain evidence="11 12">BGMRC2036</strain>
    </source>
</reference>
<comment type="subcellular location">
    <subcellularLocation>
        <location evidence="1 9">Cell inner membrane</location>
        <topology evidence="1 9">Multi-pass membrane protein</topology>
    </subcellularLocation>
</comment>
<evidence type="ECO:0000256" key="6">
    <source>
        <dbReference type="ARBA" id="ARBA00022989"/>
    </source>
</evidence>
<gene>
    <name evidence="11" type="ORF">FJU08_07245</name>
</gene>
<keyword evidence="2 9" id="KW-0813">Transport</keyword>
<evidence type="ECO:0000256" key="2">
    <source>
        <dbReference type="ARBA" id="ARBA00022448"/>
    </source>
</evidence>
<keyword evidence="3" id="KW-1003">Cell membrane</keyword>
<dbReference type="OrthoDB" id="4250245at2"/>
<feature type="transmembrane region" description="Helical" evidence="9">
    <location>
        <begin position="88"/>
        <end position="107"/>
    </location>
</feature>